<evidence type="ECO:0000313" key="1">
    <source>
        <dbReference type="EMBL" id="OBZ67100.1"/>
    </source>
</evidence>
<dbReference type="Proteomes" id="UP000092993">
    <property type="component" value="Unassembled WGS sequence"/>
</dbReference>
<evidence type="ECO:0000313" key="2">
    <source>
        <dbReference type="Proteomes" id="UP000092993"/>
    </source>
</evidence>
<gene>
    <name evidence="1" type="ORF">A0H81_12777</name>
</gene>
<proteinExistence type="predicted"/>
<dbReference type="AlphaFoldDB" id="A0A1C7LR02"/>
<accession>A0A1C7LR02</accession>
<reference evidence="1 2" key="1">
    <citation type="submission" date="2016-03" db="EMBL/GenBank/DDBJ databases">
        <title>Whole genome sequencing of Grifola frondosa 9006-11.</title>
        <authorList>
            <person name="Min B."/>
            <person name="Park H."/>
            <person name="Kim J.-G."/>
            <person name="Cho H."/>
            <person name="Oh Y.-L."/>
            <person name="Kong W.-S."/>
            <person name="Choi I.-G."/>
        </authorList>
    </citation>
    <scope>NUCLEOTIDE SEQUENCE [LARGE SCALE GENOMIC DNA]</scope>
    <source>
        <strain evidence="1 2">9006-11</strain>
    </source>
</reference>
<protein>
    <submittedName>
        <fullName evidence="1">Uncharacterized protein</fullName>
    </submittedName>
</protein>
<dbReference type="EMBL" id="LUGG01000025">
    <property type="protein sequence ID" value="OBZ67100.1"/>
    <property type="molecule type" value="Genomic_DNA"/>
</dbReference>
<name>A0A1C7LR02_GRIFR</name>
<sequence length="113" mass="12469">MSTVTNTGLYLCVPPHSRFQCAGAWRVPEISCIHYCWCHPLGHSSQSTLRTEYGRCISCTIHSQNILAHYRRRSPHLCSLSDLVSTTFPSSLVLPSDFSSLPSPAYTAPPMSG</sequence>
<comment type="caution">
    <text evidence="1">The sequence shown here is derived from an EMBL/GenBank/DDBJ whole genome shotgun (WGS) entry which is preliminary data.</text>
</comment>
<keyword evidence="2" id="KW-1185">Reference proteome</keyword>
<organism evidence="1 2">
    <name type="scientific">Grifola frondosa</name>
    <name type="common">Maitake</name>
    <name type="synonym">Polyporus frondosus</name>
    <dbReference type="NCBI Taxonomy" id="5627"/>
    <lineage>
        <taxon>Eukaryota</taxon>
        <taxon>Fungi</taxon>
        <taxon>Dikarya</taxon>
        <taxon>Basidiomycota</taxon>
        <taxon>Agaricomycotina</taxon>
        <taxon>Agaricomycetes</taxon>
        <taxon>Polyporales</taxon>
        <taxon>Grifolaceae</taxon>
        <taxon>Grifola</taxon>
    </lineage>
</organism>